<dbReference type="SUPFAM" id="SSF53448">
    <property type="entry name" value="Nucleotide-diphospho-sugar transferases"/>
    <property type="match status" value="1"/>
</dbReference>
<reference evidence="2 3" key="1">
    <citation type="submission" date="2021-03" db="EMBL/GenBank/DDBJ databases">
        <title>Genomic Encyclopedia of Type Strains, Phase III (KMG-III): the genomes of soil and plant-associated and newly described type strains.</title>
        <authorList>
            <person name="Whitman W."/>
        </authorList>
    </citation>
    <scope>NUCLEOTIDE SEQUENCE [LARGE SCALE GENOMIC DNA]</scope>
    <source>
        <strain evidence="2 3">IMMIB AFH-6</strain>
    </source>
</reference>
<keyword evidence="1" id="KW-0472">Membrane</keyword>
<dbReference type="EMBL" id="JAGINP010000001">
    <property type="protein sequence ID" value="MBP2290688.1"/>
    <property type="molecule type" value="Genomic_DNA"/>
</dbReference>
<evidence type="ECO:0000313" key="2">
    <source>
        <dbReference type="EMBL" id="MBP2290688.1"/>
    </source>
</evidence>
<feature type="transmembrane region" description="Helical" evidence="1">
    <location>
        <begin position="288"/>
        <end position="308"/>
    </location>
</feature>
<evidence type="ECO:0000313" key="3">
    <source>
        <dbReference type="Proteomes" id="UP000781958"/>
    </source>
</evidence>
<keyword evidence="1" id="KW-0812">Transmembrane</keyword>
<name>A0ABS4SDM7_9PROT</name>
<dbReference type="PANTHER" id="PTHR43646">
    <property type="entry name" value="GLYCOSYLTRANSFERASE"/>
    <property type="match status" value="1"/>
</dbReference>
<evidence type="ECO:0000256" key="1">
    <source>
        <dbReference type="SAM" id="Phobius"/>
    </source>
</evidence>
<dbReference type="NCBIfam" id="TIGR03469">
    <property type="entry name" value="HpnB"/>
    <property type="match status" value="1"/>
</dbReference>
<organism evidence="2 3">
    <name type="scientific">Azospirillum rugosum</name>
    <dbReference type="NCBI Taxonomy" id="416170"/>
    <lineage>
        <taxon>Bacteria</taxon>
        <taxon>Pseudomonadati</taxon>
        <taxon>Pseudomonadota</taxon>
        <taxon>Alphaproteobacteria</taxon>
        <taxon>Rhodospirillales</taxon>
        <taxon>Azospirillaceae</taxon>
        <taxon>Azospirillum</taxon>
    </lineage>
</organism>
<dbReference type="Proteomes" id="UP000781958">
    <property type="component" value="Unassembled WGS sequence"/>
</dbReference>
<dbReference type="RefSeq" id="WP_209763076.1">
    <property type="nucleotide sequence ID" value="NZ_JAGINP010000001.1"/>
</dbReference>
<feature type="transmembrane region" description="Helical" evidence="1">
    <location>
        <begin position="344"/>
        <end position="363"/>
    </location>
</feature>
<feature type="transmembrane region" description="Helical" evidence="1">
    <location>
        <begin position="320"/>
        <end position="338"/>
    </location>
</feature>
<dbReference type="Gene3D" id="3.90.550.10">
    <property type="entry name" value="Spore Coat Polysaccharide Biosynthesis Protein SpsA, Chain A"/>
    <property type="match status" value="1"/>
</dbReference>
<accession>A0ABS4SDM7</accession>
<comment type="caution">
    <text evidence="2">The sequence shown here is derived from an EMBL/GenBank/DDBJ whole genome shotgun (WGS) entry which is preliminary data.</text>
</comment>
<keyword evidence="1" id="KW-1133">Transmembrane helix</keyword>
<dbReference type="PANTHER" id="PTHR43646:SF3">
    <property type="entry name" value="SLR1566 PROTEIN"/>
    <property type="match status" value="1"/>
</dbReference>
<sequence>MADAAVILALLSLAIWLVLVLGRGGFWRADQRLPPDCDESFSVRIASVVPARDEEDGIGRALSSLLAQTGVTLTTVLVDDHSHDRTRAIAEDLAAENPGRLIVTGTAPLPPGWSGKLWAVAEGIRCAERAVPDTDYLLLTDADIELGPGTVRRLLAKAVREDLDLVSLMVELDHRGPWARLLIPAFVFFFQKLYPFRWVNDAKRGTAAAAGGCVLVRRTALERIGGIAAIRGALIDDCTLAAAVKRSGGKIWLGLADSARSLRDNRSLSSIWTMVARTAYTQLNHSPWQLAGATLGMVVTYLVPPLAVLSWPLHGSTGTALAGAAAWVLMIVSFRPTLRLYGQPALLGALLPLAGLAYSLMTLDSALRHWRGRGGQWKGRTYPAPDQPSA</sequence>
<keyword evidence="3" id="KW-1185">Reference proteome</keyword>
<dbReference type="InterPro" id="IPR017832">
    <property type="entry name" value="Glyco_trans_2_hopen-assoc_HpnB"/>
</dbReference>
<dbReference type="Pfam" id="PF13641">
    <property type="entry name" value="Glyco_tranf_2_3"/>
    <property type="match status" value="1"/>
</dbReference>
<gene>
    <name evidence="2" type="ORF">J2851_000425</name>
</gene>
<proteinExistence type="predicted"/>
<protein>
    <submittedName>
        <fullName evidence="2">Hopene-associated glycosyltransferase HpnB</fullName>
    </submittedName>
</protein>
<dbReference type="InterPro" id="IPR029044">
    <property type="entry name" value="Nucleotide-diphossugar_trans"/>
</dbReference>